<proteinExistence type="predicted"/>
<protein>
    <submittedName>
        <fullName evidence="2">Uncharacterized protein</fullName>
    </submittedName>
</protein>
<evidence type="ECO:0000256" key="1">
    <source>
        <dbReference type="SAM" id="Phobius"/>
    </source>
</evidence>
<evidence type="ECO:0000313" key="2">
    <source>
        <dbReference type="EMBL" id="KAJ7339180.1"/>
    </source>
</evidence>
<sequence length="228" mass="25733">MNLNTTLRRTPLHKFAPGPCAPLEISPTTSQVQADAVWTPSIPAGVPLSRTIQHHNYLAEHDGPNEWAGVQYKPGPPRKSHSLCAHMPSEREAEYRAVHRLRRYCPEQYVPPLRASGTITQTISAIRESPNHGLKVEQNETYQPYLPTKYWICKLESSRGLKTFGFSGIASPVSEKQIFMRRKMVAKNTLKGIWERSLFIGFLLHGHFIVLLGINTAETWVNGQLLRA</sequence>
<evidence type="ECO:0000313" key="3">
    <source>
        <dbReference type="Proteomes" id="UP001218218"/>
    </source>
</evidence>
<dbReference type="EMBL" id="JARIHO010000028">
    <property type="protein sequence ID" value="KAJ7339180.1"/>
    <property type="molecule type" value="Genomic_DNA"/>
</dbReference>
<dbReference type="AlphaFoldDB" id="A0AAD6ZTP4"/>
<keyword evidence="3" id="KW-1185">Reference proteome</keyword>
<gene>
    <name evidence="2" type="ORF">DFH08DRAFT_812573</name>
</gene>
<reference evidence="2" key="1">
    <citation type="submission" date="2023-03" db="EMBL/GenBank/DDBJ databases">
        <title>Massive genome expansion in bonnet fungi (Mycena s.s.) driven by repeated elements and novel gene families across ecological guilds.</title>
        <authorList>
            <consortium name="Lawrence Berkeley National Laboratory"/>
            <person name="Harder C.B."/>
            <person name="Miyauchi S."/>
            <person name="Viragh M."/>
            <person name="Kuo A."/>
            <person name="Thoen E."/>
            <person name="Andreopoulos B."/>
            <person name="Lu D."/>
            <person name="Skrede I."/>
            <person name="Drula E."/>
            <person name="Henrissat B."/>
            <person name="Morin E."/>
            <person name="Kohler A."/>
            <person name="Barry K."/>
            <person name="LaButti K."/>
            <person name="Morin E."/>
            <person name="Salamov A."/>
            <person name="Lipzen A."/>
            <person name="Mereny Z."/>
            <person name="Hegedus B."/>
            <person name="Baldrian P."/>
            <person name="Stursova M."/>
            <person name="Weitz H."/>
            <person name="Taylor A."/>
            <person name="Grigoriev I.V."/>
            <person name="Nagy L.G."/>
            <person name="Martin F."/>
            <person name="Kauserud H."/>
        </authorList>
    </citation>
    <scope>NUCLEOTIDE SEQUENCE</scope>
    <source>
        <strain evidence="2">CBHHK002</strain>
    </source>
</reference>
<organism evidence="2 3">
    <name type="scientific">Mycena albidolilacea</name>
    <dbReference type="NCBI Taxonomy" id="1033008"/>
    <lineage>
        <taxon>Eukaryota</taxon>
        <taxon>Fungi</taxon>
        <taxon>Dikarya</taxon>
        <taxon>Basidiomycota</taxon>
        <taxon>Agaricomycotina</taxon>
        <taxon>Agaricomycetes</taxon>
        <taxon>Agaricomycetidae</taxon>
        <taxon>Agaricales</taxon>
        <taxon>Marasmiineae</taxon>
        <taxon>Mycenaceae</taxon>
        <taxon>Mycena</taxon>
    </lineage>
</organism>
<comment type="caution">
    <text evidence="2">The sequence shown here is derived from an EMBL/GenBank/DDBJ whole genome shotgun (WGS) entry which is preliminary data.</text>
</comment>
<accession>A0AAD6ZTP4</accession>
<feature type="transmembrane region" description="Helical" evidence="1">
    <location>
        <begin position="197"/>
        <end position="217"/>
    </location>
</feature>
<name>A0AAD6ZTP4_9AGAR</name>
<keyword evidence="1" id="KW-1133">Transmembrane helix</keyword>
<keyword evidence="1" id="KW-0812">Transmembrane</keyword>
<dbReference type="Proteomes" id="UP001218218">
    <property type="component" value="Unassembled WGS sequence"/>
</dbReference>
<keyword evidence="1" id="KW-0472">Membrane</keyword>